<keyword evidence="1" id="KW-0472">Membrane</keyword>
<gene>
    <name evidence="2" type="ORF">D9V41_17445</name>
</gene>
<dbReference type="EMBL" id="RDBF01000300">
    <property type="protein sequence ID" value="RLV51323.1"/>
    <property type="molecule type" value="Genomic_DNA"/>
</dbReference>
<feature type="non-terminal residue" evidence="2">
    <location>
        <position position="1"/>
    </location>
</feature>
<organism evidence="2 3">
    <name type="scientific">Aeromicrobium phragmitis</name>
    <dbReference type="NCBI Taxonomy" id="2478914"/>
    <lineage>
        <taxon>Bacteria</taxon>
        <taxon>Bacillati</taxon>
        <taxon>Actinomycetota</taxon>
        <taxon>Actinomycetes</taxon>
        <taxon>Propionibacteriales</taxon>
        <taxon>Nocardioidaceae</taxon>
        <taxon>Aeromicrobium</taxon>
    </lineage>
</organism>
<evidence type="ECO:0000313" key="2">
    <source>
        <dbReference type="EMBL" id="RLV51323.1"/>
    </source>
</evidence>
<proteinExistence type="predicted"/>
<evidence type="ECO:0000256" key="1">
    <source>
        <dbReference type="SAM" id="Phobius"/>
    </source>
</evidence>
<dbReference type="InterPro" id="IPR053153">
    <property type="entry name" value="APC_K+_Transporter"/>
</dbReference>
<dbReference type="PANTHER" id="PTHR47704:SF1">
    <property type="entry name" value="POTASSIUM TRANSPORTER KIMA"/>
    <property type="match status" value="1"/>
</dbReference>
<feature type="non-terminal residue" evidence="2">
    <location>
        <position position="96"/>
    </location>
</feature>
<dbReference type="AlphaFoldDB" id="A0A3L8P8S7"/>
<protein>
    <submittedName>
        <fullName evidence="2">DNA-binding protein</fullName>
    </submittedName>
</protein>
<dbReference type="GO" id="GO:0003677">
    <property type="term" value="F:DNA binding"/>
    <property type="evidence" value="ECO:0007669"/>
    <property type="project" value="UniProtKB-KW"/>
</dbReference>
<keyword evidence="3" id="KW-1185">Reference proteome</keyword>
<reference evidence="2 3" key="1">
    <citation type="submission" date="2018-10" db="EMBL/GenBank/DDBJ databases">
        <title>Aeromicrobium sp. 9W16Y-2 whole genome shotgun sequence.</title>
        <authorList>
            <person name="Li F."/>
        </authorList>
    </citation>
    <scope>NUCLEOTIDE SEQUENCE [LARGE SCALE GENOMIC DNA]</scope>
    <source>
        <strain evidence="2 3">9W16Y-2</strain>
    </source>
</reference>
<keyword evidence="1" id="KW-0812">Transmembrane</keyword>
<dbReference type="PANTHER" id="PTHR47704">
    <property type="entry name" value="POTASSIUM TRANSPORTER KIMA"/>
    <property type="match status" value="1"/>
</dbReference>
<sequence>ITKFLAGAWIAISAMVALFVMMRAIHRHYRRVAEELAIDDSDVTLPSRVHGIVLVSKVHKPTMRAIAYARAAQPSRLEAVTVELDAEETAEVLRQW</sequence>
<comment type="caution">
    <text evidence="2">The sequence shown here is derived from an EMBL/GenBank/DDBJ whole genome shotgun (WGS) entry which is preliminary data.</text>
</comment>
<accession>A0A3L8P8S7</accession>
<evidence type="ECO:0000313" key="3">
    <source>
        <dbReference type="Proteomes" id="UP000282515"/>
    </source>
</evidence>
<keyword evidence="2" id="KW-0238">DNA-binding</keyword>
<feature type="transmembrane region" description="Helical" evidence="1">
    <location>
        <begin position="6"/>
        <end position="25"/>
    </location>
</feature>
<keyword evidence="1" id="KW-1133">Transmembrane helix</keyword>
<name>A0A3L8P8S7_9ACTN</name>
<dbReference type="Proteomes" id="UP000282515">
    <property type="component" value="Unassembled WGS sequence"/>
</dbReference>